<dbReference type="GO" id="GO:0006493">
    <property type="term" value="P:protein O-linked glycosylation"/>
    <property type="evidence" value="ECO:0007669"/>
    <property type="project" value="InterPro"/>
</dbReference>
<dbReference type="OrthoDB" id="5379667at2"/>
<dbReference type="InterPro" id="IPR011990">
    <property type="entry name" value="TPR-like_helical_dom_sf"/>
</dbReference>
<dbReference type="Pfam" id="PF14559">
    <property type="entry name" value="TPR_19"/>
    <property type="match status" value="1"/>
</dbReference>
<gene>
    <name evidence="3" type="ORF">CMC5_012280</name>
</gene>
<dbReference type="EMBL" id="CP012159">
    <property type="protein sequence ID" value="AKT37100.1"/>
    <property type="molecule type" value="Genomic_DNA"/>
</dbReference>
<evidence type="ECO:0000256" key="1">
    <source>
        <dbReference type="PROSITE-ProRule" id="PRU00339"/>
    </source>
</evidence>
<dbReference type="SMART" id="SM00028">
    <property type="entry name" value="TPR"/>
    <property type="match status" value="6"/>
</dbReference>
<dbReference type="Proteomes" id="UP000067626">
    <property type="component" value="Chromosome"/>
</dbReference>
<dbReference type="InterPro" id="IPR019734">
    <property type="entry name" value="TPR_rpt"/>
</dbReference>
<feature type="repeat" description="TPR" evidence="1">
    <location>
        <begin position="152"/>
        <end position="185"/>
    </location>
</feature>
<evidence type="ECO:0000313" key="4">
    <source>
        <dbReference type="Proteomes" id="UP000067626"/>
    </source>
</evidence>
<dbReference type="PANTHER" id="PTHR44366">
    <property type="entry name" value="UDP-N-ACETYLGLUCOSAMINE--PEPTIDE N-ACETYLGLUCOSAMINYLTRANSFERASE 110 KDA SUBUNIT"/>
    <property type="match status" value="1"/>
</dbReference>
<proteinExistence type="predicted"/>
<dbReference type="KEGG" id="ccro:CMC5_012280"/>
<dbReference type="PANTHER" id="PTHR44366:SF1">
    <property type="entry name" value="UDP-N-ACETYLGLUCOSAMINE--PEPTIDE N-ACETYLGLUCOSAMINYLTRANSFERASE 110 KDA SUBUNIT"/>
    <property type="match status" value="1"/>
</dbReference>
<dbReference type="SUPFAM" id="SSF48452">
    <property type="entry name" value="TPR-like"/>
    <property type="match status" value="1"/>
</dbReference>
<dbReference type="PROSITE" id="PS50005">
    <property type="entry name" value="TPR"/>
    <property type="match status" value="3"/>
</dbReference>
<evidence type="ECO:0000256" key="2">
    <source>
        <dbReference type="SAM" id="MobiDB-lite"/>
    </source>
</evidence>
<dbReference type="Pfam" id="PF13432">
    <property type="entry name" value="TPR_16"/>
    <property type="match status" value="1"/>
</dbReference>
<reference evidence="3 4" key="1">
    <citation type="submission" date="2015-07" db="EMBL/GenBank/DDBJ databases">
        <title>Genome analysis of myxobacterium Chondromyces crocatus Cm c5 reveals a high potential for natural compound synthesis and the genetic basis for the loss of fruiting body formation.</title>
        <authorList>
            <person name="Zaburannyi N."/>
            <person name="Bunk B."/>
            <person name="Maier J."/>
            <person name="Overmann J."/>
            <person name="Mueller R."/>
        </authorList>
    </citation>
    <scope>NUCLEOTIDE SEQUENCE [LARGE SCALE GENOMIC DNA]</scope>
    <source>
        <strain evidence="3 4">Cm c5</strain>
    </source>
</reference>
<dbReference type="STRING" id="52.CMC5_012280"/>
<dbReference type="AlphaFoldDB" id="A0A0K1E8C2"/>
<sequence length="282" mass="31234">MDDRLKQLLILGREHYDRREYELAEKALRQVLEHTDHYADVHNMLAVILHDRGDFLGAERHFERAVELNPNYTEALLNLAVTYNDLGKYDAARLVYARIRRSDGQPGVLDPFARGKIANMHADVAQAYLDAGCRAEAVAELKRAVALCPTYADLQVRLGNLYRDTGNLALARESYEAARNANPRFAPARVLLGVTFLSLGQTDQAVVEWREALSIDPENKSAKLYLRMVEGQRNARLRSTSSVPAPIPEGRSEARASDIDLSDAVAQAAPLGGPTQGREGGD</sequence>
<evidence type="ECO:0000313" key="3">
    <source>
        <dbReference type="EMBL" id="AKT37100.1"/>
    </source>
</evidence>
<dbReference type="RefSeq" id="WP_082362273.1">
    <property type="nucleotide sequence ID" value="NZ_CP012159.1"/>
</dbReference>
<keyword evidence="4" id="KW-1185">Reference proteome</keyword>
<dbReference type="InterPro" id="IPR037919">
    <property type="entry name" value="OGT"/>
</dbReference>
<dbReference type="GO" id="GO:0097363">
    <property type="term" value="F:protein O-acetylglucosaminyltransferase activity"/>
    <property type="evidence" value="ECO:0007669"/>
    <property type="project" value="TreeGrafter"/>
</dbReference>
<protein>
    <submittedName>
        <fullName evidence="3">Uncharacterized protein</fullName>
    </submittedName>
</protein>
<accession>A0A0K1E8C2</accession>
<name>A0A0K1E8C2_CHOCO</name>
<dbReference type="Gene3D" id="1.25.40.10">
    <property type="entry name" value="Tetratricopeptide repeat domain"/>
    <property type="match status" value="2"/>
</dbReference>
<organism evidence="3 4">
    <name type="scientific">Chondromyces crocatus</name>
    <dbReference type="NCBI Taxonomy" id="52"/>
    <lineage>
        <taxon>Bacteria</taxon>
        <taxon>Pseudomonadati</taxon>
        <taxon>Myxococcota</taxon>
        <taxon>Polyangia</taxon>
        <taxon>Polyangiales</taxon>
        <taxon>Polyangiaceae</taxon>
        <taxon>Chondromyces</taxon>
    </lineage>
</organism>
<feature type="repeat" description="TPR" evidence="1">
    <location>
        <begin position="39"/>
        <end position="72"/>
    </location>
</feature>
<keyword evidence="1" id="KW-0802">TPR repeat</keyword>
<feature type="region of interest" description="Disordered" evidence="2">
    <location>
        <begin position="237"/>
        <end position="282"/>
    </location>
</feature>
<feature type="repeat" description="TPR" evidence="1">
    <location>
        <begin position="186"/>
        <end position="219"/>
    </location>
</feature>